<feature type="region of interest" description="Disordered" evidence="1">
    <location>
        <begin position="19"/>
        <end position="42"/>
    </location>
</feature>
<dbReference type="RefSeq" id="WP_132630674.1">
    <property type="nucleotide sequence ID" value="NZ_SMLD01000029.1"/>
</dbReference>
<name>A0A4R5FR96_9ACTN</name>
<dbReference type="EMBL" id="SMLD01000029">
    <property type="protein sequence ID" value="TDE55624.1"/>
    <property type="molecule type" value="Genomic_DNA"/>
</dbReference>
<gene>
    <name evidence="3" type="ORF">E1295_13860</name>
</gene>
<evidence type="ECO:0000313" key="3">
    <source>
        <dbReference type="EMBL" id="TDE55624.1"/>
    </source>
</evidence>
<feature type="signal peptide" evidence="2">
    <location>
        <begin position="1"/>
        <end position="19"/>
    </location>
</feature>
<protein>
    <submittedName>
        <fullName evidence="3">DUF3558 domain-containing protein</fullName>
    </submittedName>
</protein>
<keyword evidence="4" id="KW-1185">Reference proteome</keyword>
<feature type="chain" id="PRO_5039422399" evidence="2">
    <location>
        <begin position="20"/>
        <end position="315"/>
    </location>
</feature>
<evidence type="ECO:0000256" key="1">
    <source>
        <dbReference type="SAM" id="MobiDB-lite"/>
    </source>
</evidence>
<dbReference type="Proteomes" id="UP000295136">
    <property type="component" value="Unassembled WGS sequence"/>
</dbReference>
<accession>A0A4R5FR96</accession>
<dbReference type="PROSITE" id="PS51257">
    <property type="entry name" value="PROKAR_LIPOPROTEIN"/>
    <property type="match status" value="1"/>
</dbReference>
<evidence type="ECO:0000313" key="4">
    <source>
        <dbReference type="Proteomes" id="UP000295136"/>
    </source>
</evidence>
<organism evidence="3 4">
    <name type="scientific">Nonomuraea mesophila</name>
    <dbReference type="NCBI Taxonomy" id="2530382"/>
    <lineage>
        <taxon>Bacteria</taxon>
        <taxon>Bacillati</taxon>
        <taxon>Actinomycetota</taxon>
        <taxon>Actinomycetes</taxon>
        <taxon>Streptosporangiales</taxon>
        <taxon>Streptosporangiaceae</taxon>
        <taxon>Nonomuraea</taxon>
    </lineage>
</organism>
<sequence>MIRAVVAILLLLTAACSAASPPPSPTQASSPPPSGPGRFAGPLDPCSLLTAEQVEQLVTLAEQEYADAGCTWSTPRLGLEGPAIYQLEVGIHLAADVAAAHAFFTEPPESAFPRMVATQPPDPPAGAQVGDESFILVRELSHTTVLTFRLSNAVININYGWNAPPVPRHLEQARKAAQWITEAMNRPAPSADPADGRFAVPPYACSLLPEGTRGIPKSATQCGGVKLRHARAWRGKSGVTVAEELFAHYRREADKPATVKGLGDEAFSAVPETQVTVWVRVSNLVLEIPFNQREGKVTPQMREQIAEVLNRLPAH</sequence>
<keyword evidence="2" id="KW-0732">Signal</keyword>
<feature type="compositionally biased region" description="Pro residues" evidence="1">
    <location>
        <begin position="20"/>
        <end position="35"/>
    </location>
</feature>
<dbReference type="AlphaFoldDB" id="A0A4R5FR96"/>
<comment type="caution">
    <text evidence="3">The sequence shown here is derived from an EMBL/GenBank/DDBJ whole genome shotgun (WGS) entry which is preliminary data.</text>
</comment>
<reference evidence="3 4" key="1">
    <citation type="submission" date="2019-03" db="EMBL/GenBank/DDBJ databases">
        <title>Draft genome sequences of novel Actinobacteria.</title>
        <authorList>
            <person name="Sahin N."/>
            <person name="Ay H."/>
            <person name="Saygin H."/>
        </authorList>
    </citation>
    <scope>NUCLEOTIDE SEQUENCE [LARGE SCALE GENOMIC DNA]</scope>
    <source>
        <strain evidence="3 4">6K102</strain>
    </source>
</reference>
<evidence type="ECO:0000256" key="2">
    <source>
        <dbReference type="SAM" id="SignalP"/>
    </source>
</evidence>
<proteinExistence type="predicted"/>